<evidence type="ECO:0000313" key="2">
    <source>
        <dbReference type="EMBL" id="CAE6956555.1"/>
    </source>
</evidence>
<evidence type="ECO:0000256" key="1">
    <source>
        <dbReference type="SAM" id="MobiDB-lite"/>
    </source>
</evidence>
<keyword evidence="3" id="KW-1185">Reference proteome</keyword>
<reference evidence="2" key="1">
    <citation type="submission" date="2021-02" db="EMBL/GenBank/DDBJ databases">
        <authorList>
            <person name="Dougan E. K."/>
            <person name="Rhodes N."/>
            <person name="Thang M."/>
            <person name="Chan C."/>
        </authorList>
    </citation>
    <scope>NUCLEOTIDE SEQUENCE</scope>
</reference>
<evidence type="ECO:0000313" key="3">
    <source>
        <dbReference type="Proteomes" id="UP000604046"/>
    </source>
</evidence>
<dbReference type="AlphaFoldDB" id="A0A812HNL0"/>
<sequence length="90" mass="9116">MALLGEAFALGGPPPTLPVARLASKPGRAAHEVPERGSSSTLAAAATVLAGCVVAKRRSEPRAVSVRATSLEADPEEEDEDGEEAGNPTP</sequence>
<name>A0A812HNL0_9DINO</name>
<protein>
    <submittedName>
        <fullName evidence="2">Uncharacterized protein</fullName>
    </submittedName>
</protein>
<dbReference type="EMBL" id="CAJNDS010000102">
    <property type="protein sequence ID" value="CAE6956555.1"/>
    <property type="molecule type" value="Genomic_DNA"/>
</dbReference>
<feature type="compositionally biased region" description="Acidic residues" evidence="1">
    <location>
        <begin position="73"/>
        <end position="84"/>
    </location>
</feature>
<accession>A0A812HNL0</accession>
<organism evidence="2 3">
    <name type="scientific">Symbiodinium natans</name>
    <dbReference type="NCBI Taxonomy" id="878477"/>
    <lineage>
        <taxon>Eukaryota</taxon>
        <taxon>Sar</taxon>
        <taxon>Alveolata</taxon>
        <taxon>Dinophyceae</taxon>
        <taxon>Suessiales</taxon>
        <taxon>Symbiodiniaceae</taxon>
        <taxon>Symbiodinium</taxon>
    </lineage>
</organism>
<gene>
    <name evidence="2" type="ORF">SNAT2548_LOCUS1767</name>
</gene>
<feature type="region of interest" description="Disordered" evidence="1">
    <location>
        <begin position="60"/>
        <end position="90"/>
    </location>
</feature>
<comment type="caution">
    <text evidence="2">The sequence shown here is derived from an EMBL/GenBank/DDBJ whole genome shotgun (WGS) entry which is preliminary data.</text>
</comment>
<proteinExistence type="predicted"/>
<dbReference type="Proteomes" id="UP000604046">
    <property type="component" value="Unassembled WGS sequence"/>
</dbReference>